<feature type="domain" description="Type I restriction modification DNA specificity" evidence="4">
    <location>
        <begin position="17"/>
        <end position="198"/>
    </location>
</feature>
<dbReference type="Gene3D" id="1.10.287.1120">
    <property type="entry name" value="Bipartite methylase S protein"/>
    <property type="match status" value="1"/>
</dbReference>
<evidence type="ECO:0000313" key="6">
    <source>
        <dbReference type="Proteomes" id="UP001595616"/>
    </source>
</evidence>
<evidence type="ECO:0000256" key="1">
    <source>
        <dbReference type="ARBA" id="ARBA00010923"/>
    </source>
</evidence>
<evidence type="ECO:0000259" key="4">
    <source>
        <dbReference type="Pfam" id="PF01420"/>
    </source>
</evidence>
<dbReference type="PANTHER" id="PTHR30408:SF12">
    <property type="entry name" value="TYPE I RESTRICTION ENZYME MJAVIII SPECIFICITY SUBUNIT"/>
    <property type="match status" value="1"/>
</dbReference>
<keyword evidence="5" id="KW-0255">Endonuclease</keyword>
<keyword evidence="3" id="KW-0238">DNA-binding</keyword>
<sequence length="419" mass="48105">MTKQTRVPKLRFPEFSENWEVKKLGDIIVNLESGVSVNSTDELISNYGEFGILKTSCVSEGIFQPEQHKKILKNDLRRAKVNPQRDTILISRMNTPQLVGQIGYVFKDYPFLFVPDRLWMARLKSDFNVKLVSFILSSKKQMSKVSNIATGTSGSMKNISQPNYLALEISLPPLPEQNKIANFLTAIDEKIQRLKEKKCLLEEYKKGLMQQIFSQKLRFKQDDGSDFPDWEKKTLGEVLLEHKTRNIRNEIIEVFSVSKAMGVINQIEHLGRSYASDNITNYKVVFPYDLIYTKSPTSDFPFGIIKQNKLNRIGIVSVLYGVFSPKSKYIGLMLDYYFSIWQHTYNYLNPLVQKGAKNTMNIGNKDFLSGSEIYFPSTLNELKKITSFLTSIDEKIGKVSRQIGEAETYKKGLLQQMFV</sequence>
<dbReference type="GO" id="GO:0004519">
    <property type="term" value="F:endonuclease activity"/>
    <property type="evidence" value="ECO:0007669"/>
    <property type="project" value="UniProtKB-KW"/>
</dbReference>
<keyword evidence="5" id="KW-0540">Nuclease</keyword>
<keyword evidence="6" id="KW-1185">Reference proteome</keyword>
<dbReference type="Gene3D" id="3.90.220.20">
    <property type="entry name" value="DNA methylase specificity domains"/>
    <property type="match status" value="2"/>
</dbReference>
<comment type="caution">
    <text evidence="5">The sequence shown here is derived from an EMBL/GenBank/DDBJ whole genome shotgun (WGS) entry which is preliminary data.</text>
</comment>
<dbReference type="SUPFAM" id="SSF116734">
    <property type="entry name" value="DNA methylase specificity domain"/>
    <property type="match status" value="2"/>
</dbReference>
<dbReference type="InterPro" id="IPR044946">
    <property type="entry name" value="Restrct_endonuc_typeI_TRD_sf"/>
</dbReference>
<dbReference type="InterPro" id="IPR000055">
    <property type="entry name" value="Restrct_endonuc_typeI_TRD"/>
</dbReference>
<evidence type="ECO:0000256" key="2">
    <source>
        <dbReference type="ARBA" id="ARBA00022747"/>
    </source>
</evidence>
<dbReference type="GO" id="GO:0016787">
    <property type="term" value="F:hydrolase activity"/>
    <property type="evidence" value="ECO:0007669"/>
    <property type="project" value="UniProtKB-KW"/>
</dbReference>
<organism evidence="5 6">
    <name type="scientific">Lacihabitans lacunae</name>
    <dbReference type="NCBI Taxonomy" id="1028214"/>
    <lineage>
        <taxon>Bacteria</taxon>
        <taxon>Pseudomonadati</taxon>
        <taxon>Bacteroidota</taxon>
        <taxon>Cytophagia</taxon>
        <taxon>Cytophagales</taxon>
        <taxon>Leadbetterellaceae</taxon>
        <taxon>Lacihabitans</taxon>
    </lineage>
</organism>
<dbReference type="RefSeq" id="WP_379840285.1">
    <property type="nucleotide sequence ID" value="NZ_JBHRYQ010000002.1"/>
</dbReference>
<protein>
    <submittedName>
        <fullName evidence="5">Restriction endonuclease subunit S</fullName>
        <ecNumber evidence="5">3.1.21.-</ecNumber>
    </submittedName>
</protein>
<dbReference type="PANTHER" id="PTHR30408">
    <property type="entry name" value="TYPE-1 RESTRICTION ENZYME ECOKI SPECIFICITY PROTEIN"/>
    <property type="match status" value="1"/>
</dbReference>
<dbReference type="EC" id="3.1.21.-" evidence="5"/>
<reference evidence="6" key="1">
    <citation type="journal article" date="2019" name="Int. J. Syst. Evol. Microbiol.">
        <title>The Global Catalogue of Microorganisms (GCM) 10K type strain sequencing project: providing services to taxonomists for standard genome sequencing and annotation.</title>
        <authorList>
            <consortium name="The Broad Institute Genomics Platform"/>
            <consortium name="The Broad Institute Genome Sequencing Center for Infectious Disease"/>
            <person name="Wu L."/>
            <person name="Ma J."/>
        </authorList>
    </citation>
    <scope>NUCLEOTIDE SEQUENCE [LARGE SCALE GENOMIC DNA]</scope>
    <source>
        <strain evidence="6">CECT 7956</strain>
    </source>
</reference>
<dbReference type="InterPro" id="IPR052021">
    <property type="entry name" value="Type-I_RS_S_subunit"/>
</dbReference>
<keyword evidence="5" id="KW-0378">Hydrolase</keyword>
<keyword evidence="2" id="KW-0680">Restriction system</keyword>
<gene>
    <name evidence="5" type="ORF">ACFOOI_21720</name>
</gene>
<dbReference type="EMBL" id="JBHRYQ010000002">
    <property type="protein sequence ID" value="MFC3813299.1"/>
    <property type="molecule type" value="Genomic_DNA"/>
</dbReference>
<name>A0ABV7Z1F3_9BACT</name>
<dbReference type="Pfam" id="PF01420">
    <property type="entry name" value="Methylase_S"/>
    <property type="match status" value="1"/>
</dbReference>
<accession>A0ABV7Z1F3</accession>
<evidence type="ECO:0000313" key="5">
    <source>
        <dbReference type="EMBL" id="MFC3813299.1"/>
    </source>
</evidence>
<evidence type="ECO:0000256" key="3">
    <source>
        <dbReference type="ARBA" id="ARBA00023125"/>
    </source>
</evidence>
<comment type="similarity">
    <text evidence="1">Belongs to the type-I restriction system S methylase family.</text>
</comment>
<dbReference type="Proteomes" id="UP001595616">
    <property type="component" value="Unassembled WGS sequence"/>
</dbReference>
<proteinExistence type="inferred from homology"/>